<keyword evidence="3 6" id="KW-0812">Transmembrane</keyword>
<keyword evidence="4 6" id="KW-1133">Transmembrane helix</keyword>
<keyword evidence="8" id="KW-1185">Reference proteome</keyword>
<feature type="transmembrane region" description="Helical" evidence="6">
    <location>
        <begin position="47"/>
        <end position="66"/>
    </location>
</feature>
<evidence type="ECO:0000256" key="5">
    <source>
        <dbReference type="ARBA" id="ARBA00023136"/>
    </source>
</evidence>
<accession>A0A365KR66</accession>
<dbReference type="Pfam" id="PF09678">
    <property type="entry name" value="Caa3_CtaG"/>
    <property type="match status" value="1"/>
</dbReference>
<gene>
    <name evidence="7" type="ORF">DP120_12430</name>
</gene>
<feature type="transmembrane region" description="Helical" evidence="6">
    <location>
        <begin position="78"/>
        <end position="102"/>
    </location>
</feature>
<dbReference type="AlphaFoldDB" id="A0A365KR66"/>
<comment type="caution">
    <text evidence="7">The sequence shown here is derived from an EMBL/GenBank/DDBJ whole genome shotgun (WGS) entry which is preliminary data.</text>
</comment>
<name>A0A365KR66_9BACL</name>
<organism evidence="7 8">
    <name type="scientific">Planococcus halotolerans</name>
    <dbReference type="NCBI Taxonomy" id="2233542"/>
    <lineage>
        <taxon>Bacteria</taxon>
        <taxon>Bacillati</taxon>
        <taxon>Bacillota</taxon>
        <taxon>Bacilli</taxon>
        <taxon>Bacillales</taxon>
        <taxon>Caryophanaceae</taxon>
        <taxon>Planococcus</taxon>
    </lineage>
</organism>
<dbReference type="InterPro" id="IPR019108">
    <property type="entry name" value="Caa3_assmbl_CtaG-rel"/>
</dbReference>
<comment type="subcellular location">
    <subcellularLocation>
        <location evidence="1">Cell membrane</location>
        <topology evidence="1">Multi-pass membrane protein</topology>
    </subcellularLocation>
</comment>
<evidence type="ECO:0000256" key="3">
    <source>
        <dbReference type="ARBA" id="ARBA00022692"/>
    </source>
</evidence>
<feature type="transmembrane region" description="Helical" evidence="6">
    <location>
        <begin position="154"/>
        <end position="180"/>
    </location>
</feature>
<evidence type="ECO:0000313" key="8">
    <source>
        <dbReference type="Proteomes" id="UP000251002"/>
    </source>
</evidence>
<keyword evidence="5 6" id="KW-0472">Membrane</keyword>
<feature type="transmembrane region" description="Helical" evidence="6">
    <location>
        <begin position="12"/>
        <end position="35"/>
    </location>
</feature>
<sequence length="260" mass="29214">MHDNHALMDSGGFLPLFLLIALLGISPYLAAVYFSNQKYRNWPLQRIVFWSFGIISATAALVGPLAEQAHVDFRMHMAVHLLLGMLAPLLIAMSCPMTLLLRTLNISAARTVMAVLKNPPFRLINHPVTAALLNIGGLYVLYLTSLYHLMHESAFLYAVIHLHIFLAGYLFTVSIVYFDVTPHRFSFLYRSIVLIVALAGHKILAKTLYATPPEGVPRTEAEAGSMLMYYGGDLIDAVLIFYLCWHWYKSTAKREPSFIK</sequence>
<evidence type="ECO:0000256" key="4">
    <source>
        <dbReference type="ARBA" id="ARBA00022989"/>
    </source>
</evidence>
<feature type="transmembrane region" description="Helical" evidence="6">
    <location>
        <begin position="123"/>
        <end position="142"/>
    </location>
</feature>
<proteinExistence type="predicted"/>
<dbReference type="GO" id="GO:0005886">
    <property type="term" value="C:plasma membrane"/>
    <property type="evidence" value="ECO:0007669"/>
    <property type="project" value="UniProtKB-SubCell"/>
</dbReference>
<dbReference type="Proteomes" id="UP000251002">
    <property type="component" value="Unassembled WGS sequence"/>
</dbReference>
<protein>
    <submittedName>
        <fullName evidence="7">Cytochrome c oxidase assembly protein</fullName>
    </submittedName>
</protein>
<evidence type="ECO:0000256" key="6">
    <source>
        <dbReference type="SAM" id="Phobius"/>
    </source>
</evidence>
<evidence type="ECO:0000256" key="2">
    <source>
        <dbReference type="ARBA" id="ARBA00022475"/>
    </source>
</evidence>
<feature type="transmembrane region" description="Helical" evidence="6">
    <location>
        <begin position="187"/>
        <end position="209"/>
    </location>
</feature>
<reference evidence="7 8" key="1">
    <citation type="submission" date="2018-06" db="EMBL/GenBank/DDBJ databases">
        <title>The draft genome sequences of strains SCU63 and S1.</title>
        <authorList>
            <person name="Gan L."/>
        </authorList>
    </citation>
    <scope>NUCLEOTIDE SEQUENCE [LARGE SCALE GENOMIC DNA]</scope>
    <source>
        <strain evidence="7 8">SCU63</strain>
    </source>
</reference>
<keyword evidence="2" id="KW-1003">Cell membrane</keyword>
<dbReference type="EMBL" id="QLZR01000005">
    <property type="protein sequence ID" value="RAZ75606.1"/>
    <property type="molecule type" value="Genomic_DNA"/>
</dbReference>
<evidence type="ECO:0000256" key="1">
    <source>
        <dbReference type="ARBA" id="ARBA00004651"/>
    </source>
</evidence>
<evidence type="ECO:0000313" key="7">
    <source>
        <dbReference type="EMBL" id="RAZ75606.1"/>
    </source>
</evidence>
<feature type="transmembrane region" description="Helical" evidence="6">
    <location>
        <begin position="229"/>
        <end position="248"/>
    </location>
</feature>
<dbReference type="RefSeq" id="WP_112224003.1">
    <property type="nucleotide sequence ID" value="NZ_CP196859.1"/>
</dbReference>